<organism evidence="2 3">
    <name type="scientific">Adineta ricciae</name>
    <name type="common">Rotifer</name>
    <dbReference type="NCBI Taxonomy" id="249248"/>
    <lineage>
        <taxon>Eukaryota</taxon>
        <taxon>Metazoa</taxon>
        <taxon>Spiralia</taxon>
        <taxon>Gnathifera</taxon>
        <taxon>Rotifera</taxon>
        <taxon>Eurotatoria</taxon>
        <taxon>Bdelloidea</taxon>
        <taxon>Adinetida</taxon>
        <taxon>Adinetidae</taxon>
        <taxon>Adineta</taxon>
    </lineage>
</organism>
<dbReference type="EMBL" id="CAJNOJ010000291">
    <property type="protein sequence ID" value="CAF1374433.1"/>
    <property type="molecule type" value="Genomic_DNA"/>
</dbReference>
<name>A0A815J4Y7_ADIRI</name>
<dbReference type="Proteomes" id="UP000663852">
    <property type="component" value="Unassembled WGS sequence"/>
</dbReference>
<dbReference type="AlphaFoldDB" id="A0A815J4Y7"/>
<evidence type="ECO:0000313" key="2">
    <source>
        <dbReference type="EMBL" id="CAF1374433.1"/>
    </source>
</evidence>
<protein>
    <recommendedName>
        <fullName evidence="4">HAT C-terminal dimerisation domain-containing protein</fullName>
    </recommendedName>
</protein>
<evidence type="ECO:0000313" key="3">
    <source>
        <dbReference type="Proteomes" id="UP000663852"/>
    </source>
</evidence>
<feature type="region of interest" description="Disordered" evidence="1">
    <location>
        <begin position="1"/>
        <end position="55"/>
    </location>
</feature>
<feature type="compositionally biased region" description="Polar residues" evidence="1">
    <location>
        <begin position="17"/>
        <end position="43"/>
    </location>
</feature>
<evidence type="ECO:0000256" key="1">
    <source>
        <dbReference type="SAM" id="MobiDB-lite"/>
    </source>
</evidence>
<dbReference type="InterPro" id="IPR012337">
    <property type="entry name" value="RNaseH-like_sf"/>
</dbReference>
<sequence>MNLFGSTPSDVEDIEEVTSSGEDQYEGSTKSTHTDSIPPVSSNRAEKKGKSSSKPKRFCKFNKEWIKNPQYTSFLQEYRSDSSLAHCSICKSNFSIANGGLYLINRHREQENHKRLAVIAAETISRSIFDFVHPPSQLIAMTAAEITLVYHGVRHGHSYISQSCTAKVSKKLFHDSVIAKDISCGRTKAREIAVNVLGKYAFIFHAEILTNCSGAPYFNSKITEAVNQTRFFSLSFDASNKGHKKMFPFVINYFTIDRGIVRSVMEVIEQPNETADGIVASLREVLTMNNIDIMNMTSIGADNTNVNFGRYHSVFALLQSNFPNLKKGNCFSHVLNNSVKISHQCLAVDVESSLSKLYGHFSSSAKRVEHLKEYFDFVEQDQRLLLQHIKIRWLSLYPSIERLLKVYEPLSAYFLDMGDHDEFTCPPIIAEFLTSTEAKCTLYFLHNLLFDIQKKALELQRHYVSIVDLNRIVSSLRVKLDERLKQNYFGYQTRVLLNSMIESERDKLTQSFFEYISTMLAYIEKYYSEQKELAELAAIFGVCDLDRITFHQIEQCIDFLKMDIDRDRLFDEVSLLRSTWKEVISYREPLDLQIQQHIKNNVNHVPEKLDNDLWNESEDDDNLFHKPTTNNCDKEMEIRSDQFWAFLLARSKPMCIEMHKIVSYVFSIPCSNAFVEGVFSHMKNAWTASRNLMANETIAAELKIRLNSHMKCEDFFSFIQSQPELIKAARSKQKYSFLKKRVPISANGSVNGFL</sequence>
<accession>A0A815J4Y7</accession>
<dbReference type="OrthoDB" id="6782434at2759"/>
<reference evidence="2" key="1">
    <citation type="submission" date="2021-02" db="EMBL/GenBank/DDBJ databases">
        <authorList>
            <person name="Nowell W R."/>
        </authorList>
    </citation>
    <scope>NUCLEOTIDE SEQUENCE</scope>
</reference>
<dbReference type="SUPFAM" id="SSF53098">
    <property type="entry name" value="Ribonuclease H-like"/>
    <property type="match status" value="1"/>
</dbReference>
<evidence type="ECO:0008006" key="4">
    <source>
        <dbReference type="Google" id="ProtNLM"/>
    </source>
</evidence>
<comment type="caution">
    <text evidence="2">The sequence shown here is derived from an EMBL/GenBank/DDBJ whole genome shotgun (WGS) entry which is preliminary data.</text>
</comment>
<proteinExistence type="predicted"/>
<dbReference type="PANTHER" id="PTHR37162">
    <property type="entry name" value="HAT FAMILY DIMERISATION DOMAINCONTAINING PROTEIN-RELATED"/>
    <property type="match status" value="1"/>
</dbReference>
<gene>
    <name evidence="2" type="ORF">EDS130_LOCUS34565</name>
</gene>
<dbReference type="PANTHER" id="PTHR37162:SF1">
    <property type="entry name" value="BED-TYPE DOMAIN-CONTAINING PROTEIN"/>
    <property type="match status" value="1"/>
</dbReference>